<dbReference type="Proteomes" id="UP000034516">
    <property type="component" value="Unassembled WGS sequence"/>
</dbReference>
<proteinExistence type="predicted"/>
<name>A0A0G0Z0W5_9BACT</name>
<comment type="caution">
    <text evidence="1">The sequence shown here is derived from an EMBL/GenBank/DDBJ whole genome shotgun (WGS) entry which is preliminary data.</text>
</comment>
<dbReference type="PATRIC" id="fig|1618677.3.peg.302"/>
<sequence length="204" mass="23979">MHKEILTKEQSELLPVVKSFSKNFGMVGGTAIALHIGHRHSIDFDLFTDKSFDNNVIKRKISKQARVDKLLYTTTDQFNLIVNNVKVTFFKYDFKIDYGQKLDDIIKIPDLLTLSAMKAYALGMRAKWKDYVDLYFIIKEHYSIDKITKKAKQIFGKEFNERMFRTQLSYFDDVDYREEVIYLPGFEVSDKEVKKALIEFSLKN</sequence>
<evidence type="ECO:0000313" key="1">
    <source>
        <dbReference type="EMBL" id="KKS42399.1"/>
    </source>
</evidence>
<reference evidence="1 2" key="1">
    <citation type="journal article" date="2015" name="Nature">
        <title>rRNA introns, odd ribosomes, and small enigmatic genomes across a large radiation of phyla.</title>
        <authorList>
            <person name="Brown C.T."/>
            <person name="Hug L.A."/>
            <person name="Thomas B.C."/>
            <person name="Sharon I."/>
            <person name="Castelle C.J."/>
            <person name="Singh A."/>
            <person name="Wilkins M.J."/>
            <person name="Williams K.H."/>
            <person name="Banfield J.F."/>
        </authorList>
    </citation>
    <scope>NUCLEOTIDE SEQUENCE [LARGE SCALE GENOMIC DNA]</scope>
</reference>
<dbReference type="Pfam" id="PF08843">
    <property type="entry name" value="AbiEii"/>
    <property type="match status" value="1"/>
</dbReference>
<evidence type="ECO:0000313" key="2">
    <source>
        <dbReference type="Proteomes" id="UP000034516"/>
    </source>
</evidence>
<evidence type="ECO:0008006" key="3">
    <source>
        <dbReference type="Google" id="ProtNLM"/>
    </source>
</evidence>
<organism evidence="1 2">
    <name type="scientific">Candidatus Kuenenbacteria bacterium GW2011_GWA2_42_15</name>
    <dbReference type="NCBI Taxonomy" id="1618677"/>
    <lineage>
        <taxon>Bacteria</taxon>
        <taxon>Candidatus Kueneniibacteriota</taxon>
    </lineage>
</organism>
<gene>
    <name evidence="1" type="ORF">UV02_C0015G0003</name>
</gene>
<dbReference type="EMBL" id="LCCW01000015">
    <property type="protein sequence ID" value="KKS42399.1"/>
    <property type="molecule type" value="Genomic_DNA"/>
</dbReference>
<dbReference type="InterPro" id="IPR014942">
    <property type="entry name" value="AbiEii"/>
</dbReference>
<dbReference type="AlphaFoldDB" id="A0A0G0Z0W5"/>
<accession>A0A0G0Z0W5</accession>
<protein>
    <recommendedName>
        <fullName evidence="3">Nucleotidyl transferase AbiEii toxin, Type IV TA system</fullName>
    </recommendedName>
</protein>